<accession>A0A2L1UKG4</accession>
<proteinExistence type="predicted"/>
<reference evidence="2" key="1">
    <citation type="submission" date="2017-01" db="EMBL/GenBank/DDBJ databases">
        <title>Genome sequence of Rouxiella sp. ERMR1:05.</title>
        <authorList>
            <person name="Kumar R."/>
            <person name="Singh D."/>
            <person name="Kumar S."/>
        </authorList>
    </citation>
    <scope>NUCLEOTIDE SEQUENCE [LARGE SCALE GENOMIC DNA]</scope>
    <source>
        <strain evidence="2">ERMR1:05</strain>
    </source>
</reference>
<dbReference type="KEGG" id="rox:BV494_00090"/>
<keyword evidence="2" id="KW-1185">Reference proteome</keyword>
<evidence type="ECO:0000313" key="2">
    <source>
        <dbReference type="Proteomes" id="UP000239197"/>
    </source>
</evidence>
<name>A0A2L1UKG4_9GAMM</name>
<dbReference type="OrthoDB" id="6660551at2"/>
<dbReference type="EMBL" id="CP019062">
    <property type="protein sequence ID" value="AVF33423.1"/>
    <property type="molecule type" value="Genomic_DNA"/>
</dbReference>
<dbReference type="Proteomes" id="UP000239197">
    <property type="component" value="Chromosome"/>
</dbReference>
<gene>
    <name evidence="1" type="ORF">BV494_00090</name>
</gene>
<dbReference type="AlphaFoldDB" id="A0A2L1UKG4"/>
<organism evidence="1 2">
    <name type="scientific">Rahnella sikkimica</name>
    <dbReference type="NCBI Taxonomy" id="1805933"/>
    <lineage>
        <taxon>Bacteria</taxon>
        <taxon>Pseudomonadati</taxon>
        <taxon>Pseudomonadota</taxon>
        <taxon>Gammaproteobacteria</taxon>
        <taxon>Enterobacterales</taxon>
        <taxon>Yersiniaceae</taxon>
        <taxon>Rahnella</taxon>
    </lineage>
</organism>
<dbReference type="RefSeq" id="WP_104921004.1">
    <property type="nucleotide sequence ID" value="NZ_CP019062.1"/>
</dbReference>
<evidence type="ECO:0000313" key="1">
    <source>
        <dbReference type="EMBL" id="AVF33423.1"/>
    </source>
</evidence>
<protein>
    <submittedName>
        <fullName evidence="1">Uncharacterized protein</fullName>
    </submittedName>
</protein>
<sequence length="461" mass="53139">MGATKQDIVDFKFIYSECLRIQENLSQGIFIDEFNKEYDGKFGSIGMIIDVPENVYIRDRTKSYPQLKLSYKAYDKFLEISRRQINSNRLANHITLGELSAFLREEFYLLILNNEVVDENRSYSKLIDKAIKKSFKKMDAEIFYFPILALGLEGDLNIGNAKICTKKSIFDRANILHEKYIIDNAISFCESNKYAYDHFLKVIVTKRSNFLREKVAKNIADFIMGILQLFSEHYGISHDFVSLSFNPQPKYDGFYFKEIDGGNFDYNFSSRGRILWSNIFWGKFQEDFKSEIGNVLSTLISIALDPSSERVIADRLIDSIYTFNSALNDKDEAFCIVKLTAAMERLVSLTSEKNSGITSRNFRNRVAALVAVYHGEFDKWINVSQEMYDLRSDIVHGNLSIYRTSESINRSVYSQLVAKAILSGCIGFFNCGLTTPDKDENLKKFYRGLEFHFGINDLDEL</sequence>